<dbReference type="EMBL" id="CAICTM010000205">
    <property type="protein sequence ID" value="CAB9504712.1"/>
    <property type="molecule type" value="Genomic_DNA"/>
</dbReference>
<dbReference type="InterPro" id="IPR053259">
    <property type="entry name" value="Golvesin-related_Golgi"/>
</dbReference>
<dbReference type="AlphaFoldDB" id="A0A9N8DL80"/>
<proteinExistence type="predicted"/>
<evidence type="ECO:0000313" key="2">
    <source>
        <dbReference type="EMBL" id="CAB9504712.1"/>
    </source>
</evidence>
<dbReference type="PANTHER" id="PTHR32301">
    <property type="entry name" value="COUNTIN RECEPTOR CNR3-RELATED"/>
    <property type="match status" value="1"/>
</dbReference>
<dbReference type="Gene3D" id="3.40.50.300">
    <property type="entry name" value="P-loop containing nucleotide triphosphate hydrolases"/>
    <property type="match status" value="1"/>
</dbReference>
<dbReference type="Gene3D" id="1.10.287.1490">
    <property type="match status" value="1"/>
</dbReference>
<reference evidence="2" key="1">
    <citation type="submission" date="2020-06" db="EMBL/GenBank/DDBJ databases">
        <authorList>
            <consortium name="Plant Systems Biology data submission"/>
        </authorList>
    </citation>
    <scope>NUCLEOTIDE SEQUENCE</scope>
    <source>
        <strain evidence="2">D6</strain>
    </source>
</reference>
<organism evidence="2 3">
    <name type="scientific">Seminavis robusta</name>
    <dbReference type="NCBI Taxonomy" id="568900"/>
    <lineage>
        <taxon>Eukaryota</taxon>
        <taxon>Sar</taxon>
        <taxon>Stramenopiles</taxon>
        <taxon>Ochrophyta</taxon>
        <taxon>Bacillariophyta</taxon>
        <taxon>Bacillariophyceae</taxon>
        <taxon>Bacillariophycidae</taxon>
        <taxon>Naviculales</taxon>
        <taxon>Naviculaceae</taxon>
        <taxon>Seminavis</taxon>
    </lineage>
</organism>
<keyword evidence="1" id="KW-0175">Coiled coil</keyword>
<protein>
    <submittedName>
        <fullName evidence="2">Uncharacterized protein</fullName>
    </submittedName>
</protein>
<gene>
    <name evidence="2" type="ORF">SEMRO_206_G086460.1</name>
</gene>
<accession>A0A9N8DL80</accession>
<sequence>MLAQWALTRLSDVMSSPDETGRTGSWIFRNAVHFSQVRSSIVIGDGLIRNATLVHVYASGYNERTFAMKLFDGGRGTKNNKPPIPARAPSFAMRWVGRGLIFVGCLQLTVLAYHHITLADLKTIQSSLSLDSTGMSSWSRAQQQQPVDSVASNNNAQQQEVDALKQAIEELKKPLQRTNAQVGEMKLRMDSVLLSSPGMVQALNNEVQTLKKTVETLQKNLQESRKSVAELTKKVDTVLYDAILAFLHIGKAGGTSFDTIGQKIADEKKWAYLGGRHFDWSQIEVVQKQRDNLPVHVVTLLRQPVERAVSHFYFWKTRQLGGSDTDNNLQQMSLSKYLLEGNKQHLLETRDIWQDGQAGVSWLTGTHIASWVAPKKRTEEDVLKREQAASNATAMLTLAAARLRETRWFGILEDLPRSMRLLQHEFNLSAMPSMPMKNMNNNKATLKGPEYKALASLMPQDLWLYQYARRLFEARWQKYATGVYQEPPAPPMPTELSCVSTRVELSCTSGPLAQYFPPAAG</sequence>
<dbReference type="SUPFAM" id="SSF58100">
    <property type="entry name" value="Bacterial hemolysins"/>
    <property type="match status" value="1"/>
</dbReference>
<evidence type="ECO:0000313" key="3">
    <source>
        <dbReference type="Proteomes" id="UP001153069"/>
    </source>
</evidence>
<name>A0A9N8DL80_9STRA</name>
<dbReference type="Proteomes" id="UP001153069">
    <property type="component" value="Unassembled WGS sequence"/>
</dbReference>
<comment type="caution">
    <text evidence="2">The sequence shown here is derived from an EMBL/GenBank/DDBJ whole genome shotgun (WGS) entry which is preliminary data.</text>
</comment>
<keyword evidence="3" id="KW-1185">Reference proteome</keyword>
<dbReference type="PANTHER" id="PTHR32301:SF6">
    <property type="entry name" value="GOLVESIN-RELATED"/>
    <property type="match status" value="1"/>
</dbReference>
<evidence type="ECO:0000256" key="1">
    <source>
        <dbReference type="SAM" id="Coils"/>
    </source>
</evidence>
<feature type="coiled-coil region" evidence="1">
    <location>
        <begin position="147"/>
        <end position="234"/>
    </location>
</feature>
<dbReference type="InterPro" id="IPR027417">
    <property type="entry name" value="P-loop_NTPase"/>
</dbReference>